<organism evidence="2 3">
    <name type="scientific">Ganoderma sinense ZZ0214-1</name>
    <dbReference type="NCBI Taxonomy" id="1077348"/>
    <lineage>
        <taxon>Eukaryota</taxon>
        <taxon>Fungi</taxon>
        <taxon>Dikarya</taxon>
        <taxon>Basidiomycota</taxon>
        <taxon>Agaricomycotina</taxon>
        <taxon>Agaricomycetes</taxon>
        <taxon>Polyporales</taxon>
        <taxon>Polyporaceae</taxon>
        <taxon>Ganoderma</taxon>
    </lineage>
</organism>
<evidence type="ECO:0000313" key="2">
    <source>
        <dbReference type="EMBL" id="PIL34842.1"/>
    </source>
</evidence>
<accession>A0A2G8SM49</accession>
<dbReference type="Proteomes" id="UP000230002">
    <property type="component" value="Unassembled WGS sequence"/>
</dbReference>
<name>A0A2G8SM49_9APHY</name>
<protein>
    <submittedName>
        <fullName evidence="2">Uncharacterized protein</fullName>
    </submittedName>
</protein>
<feature type="compositionally biased region" description="Polar residues" evidence="1">
    <location>
        <begin position="144"/>
        <end position="158"/>
    </location>
</feature>
<gene>
    <name evidence="2" type="ORF">GSI_02629</name>
</gene>
<dbReference type="EMBL" id="AYKW01000004">
    <property type="protein sequence ID" value="PIL34842.1"/>
    <property type="molecule type" value="Genomic_DNA"/>
</dbReference>
<comment type="caution">
    <text evidence="2">The sequence shown here is derived from an EMBL/GenBank/DDBJ whole genome shotgun (WGS) entry which is preliminary data.</text>
</comment>
<dbReference type="AlphaFoldDB" id="A0A2G8SM49"/>
<evidence type="ECO:0000256" key="1">
    <source>
        <dbReference type="SAM" id="MobiDB-lite"/>
    </source>
</evidence>
<proteinExistence type="predicted"/>
<feature type="region of interest" description="Disordered" evidence="1">
    <location>
        <begin position="144"/>
        <end position="173"/>
    </location>
</feature>
<sequence>MSRVSVYAFPRTLATTGSTRSTKVLSQTKSYNLRRTQRKVAATAADAQDVSIPTLQPLIQTSLPRTGLLSKPADPGSIQKRRELRRPIGLNLQQNHPSGRVAGVRGEAEIKLLGSATTGRTWTTTIQDLAVAPRVAVLPPSLRSSQFRAGSDSDSSGAVQAVQRTAACPAPSL</sequence>
<keyword evidence="3" id="KW-1185">Reference proteome</keyword>
<reference evidence="2 3" key="1">
    <citation type="journal article" date="2015" name="Sci. Rep.">
        <title>Chromosome-level genome map provides insights into diverse defense mechanisms in the medicinal fungus Ganoderma sinense.</title>
        <authorList>
            <person name="Zhu Y."/>
            <person name="Xu J."/>
            <person name="Sun C."/>
            <person name="Zhou S."/>
            <person name="Xu H."/>
            <person name="Nelson D.R."/>
            <person name="Qian J."/>
            <person name="Song J."/>
            <person name="Luo H."/>
            <person name="Xiang L."/>
            <person name="Li Y."/>
            <person name="Xu Z."/>
            <person name="Ji A."/>
            <person name="Wang L."/>
            <person name="Lu S."/>
            <person name="Hayward A."/>
            <person name="Sun W."/>
            <person name="Li X."/>
            <person name="Schwartz D.C."/>
            <person name="Wang Y."/>
            <person name="Chen S."/>
        </authorList>
    </citation>
    <scope>NUCLEOTIDE SEQUENCE [LARGE SCALE GENOMIC DNA]</scope>
    <source>
        <strain evidence="2 3">ZZ0214-1</strain>
    </source>
</reference>
<evidence type="ECO:0000313" key="3">
    <source>
        <dbReference type="Proteomes" id="UP000230002"/>
    </source>
</evidence>